<dbReference type="Proteomes" id="UP000001946">
    <property type="component" value="Chromosome"/>
</dbReference>
<accession>Q24VF1</accession>
<dbReference type="InterPro" id="IPR036869">
    <property type="entry name" value="J_dom_sf"/>
</dbReference>
<reference evidence="3 4" key="1">
    <citation type="journal article" date="2006" name="J. Bacteriol.">
        <title>Complete genome sequence of the dehalorespiring bacterium Desulfitobacterium hafniense Y51 and comparison with Dehalococcoides ethenogenes 195.</title>
        <authorList>
            <person name="Nonaka H."/>
            <person name="Keresztes G."/>
            <person name="Shinoda Y."/>
            <person name="Ikenaga Y."/>
            <person name="Abe M."/>
            <person name="Naito K."/>
            <person name="Inatomi K."/>
            <person name="Furukawa K."/>
            <person name="Inui M."/>
            <person name="Yukawa H."/>
        </authorList>
    </citation>
    <scope>NUCLEOTIDE SEQUENCE [LARGE SCALE GENOMIC DNA]</scope>
    <source>
        <strain evidence="3 4">Y51</strain>
    </source>
</reference>
<organism evidence="3 4">
    <name type="scientific">Desulfitobacterium hafniense (strain Y51)</name>
    <dbReference type="NCBI Taxonomy" id="138119"/>
    <lineage>
        <taxon>Bacteria</taxon>
        <taxon>Bacillati</taxon>
        <taxon>Bacillota</taxon>
        <taxon>Clostridia</taxon>
        <taxon>Eubacteriales</taxon>
        <taxon>Desulfitobacteriaceae</taxon>
        <taxon>Desulfitobacterium</taxon>
    </lineage>
</organism>
<dbReference type="STRING" id="138119.DSY2202"/>
<keyword evidence="4" id="KW-1185">Reference proteome</keyword>
<feature type="domain" description="J" evidence="2">
    <location>
        <begin position="111"/>
        <end position="167"/>
    </location>
</feature>
<dbReference type="InterPro" id="IPR001623">
    <property type="entry name" value="DnaJ_domain"/>
</dbReference>
<gene>
    <name evidence="3" type="ordered locus">DSY2202</name>
</gene>
<evidence type="ECO:0000256" key="1">
    <source>
        <dbReference type="ARBA" id="ARBA00022705"/>
    </source>
</evidence>
<protein>
    <recommendedName>
        <fullName evidence="2">J domain-containing protein</fullName>
    </recommendedName>
</protein>
<dbReference type="SUPFAM" id="SSF46565">
    <property type="entry name" value="Chaperone J-domain"/>
    <property type="match status" value="1"/>
</dbReference>
<dbReference type="Gene3D" id="1.10.287.110">
    <property type="entry name" value="DnaJ domain"/>
    <property type="match status" value="1"/>
</dbReference>
<evidence type="ECO:0000259" key="2">
    <source>
        <dbReference type="PROSITE" id="PS50076"/>
    </source>
</evidence>
<dbReference type="PROSITE" id="PS50076">
    <property type="entry name" value="DNAJ_2"/>
    <property type="match status" value="1"/>
</dbReference>
<dbReference type="AlphaFoldDB" id="Q24VF1"/>
<evidence type="ECO:0000313" key="3">
    <source>
        <dbReference type="EMBL" id="BAE83991.1"/>
    </source>
</evidence>
<dbReference type="eggNOG" id="COG2214">
    <property type="taxonomic scope" value="Bacteria"/>
</dbReference>
<proteinExistence type="predicted"/>
<sequence length="167" mass="19480">MGAKKQYGAADNYEQKLSRVMERLEIKDYNYNFDRFGCWVEFRYKGELYRFDHSIEKARTRGVEIRYGSDAFAQVVLALEDLARMVERGIYELSTWVAGMKYLPPPVEVPTFFRFMGFEQIPSGAVEVKERYRQLAKTMHPDAGGNDEDFKKLVAAEKAAEKFFENK</sequence>
<dbReference type="KEGG" id="dsy:DSY2202"/>
<dbReference type="EMBL" id="AP008230">
    <property type="protein sequence ID" value="BAE83991.1"/>
    <property type="molecule type" value="Genomic_DNA"/>
</dbReference>
<dbReference type="RefSeq" id="WP_011460160.1">
    <property type="nucleotide sequence ID" value="NC_007907.1"/>
</dbReference>
<dbReference type="GO" id="GO:0006260">
    <property type="term" value="P:DNA replication"/>
    <property type="evidence" value="ECO:0007669"/>
    <property type="project" value="UniProtKB-KW"/>
</dbReference>
<name>Q24VF1_DESHY</name>
<keyword evidence="1" id="KW-0235">DNA replication</keyword>
<dbReference type="HOGENOM" id="CLU_1618144_0_0_9"/>
<evidence type="ECO:0000313" key="4">
    <source>
        <dbReference type="Proteomes" id="UP000001946"/>
    </source>
</evidence>